<accession>A0AAU8FI04</accession>
<gene>
    <name evidence="1" type="ORF">ABV298_25030</name>
</gene>
<organism evidence="1">
    <name type="scientific">Dyadobacter sp. 676</name>
    <dbReference type="NCBI Taxonomy" id="3088362"/>
    <lineage>
        <taxon>Bacteria</taxon>
        <taxon>Pseudomonadati</taxon>
        <taxon>Bacteroidota</taxon>
        <taxon>Cytophagia</taxon>
        <taxon>Cytophagales</taxon>
        <taxon>Spirosomataceae</taxon>
        <taxon>Dyadobacter</taxon>
    </lineage>
</organism>
<sequence length="135" mass="15758">MKIVELTRIVPERLWTARFEENIENEFDRAFSYWNDAEYLDAFFTTHERDLVKDFYGYCSVSQAVSITMQEADEFERQLLRVAHGQESERRLGDIFKPLTKPPELKSSTKKAKRTELAQNTGSEFMLSDCTTISS</sequence>
<dbReference type="RefSeq" id="WP_353718862.1">
    <property type="nucleotide sequence ID" value="NZ_CP159289.1"/>
</dbReference>
<dbReference type="EMBL" id="CP159289">
    <property type="protein sequence ID" value="XCH23538.1"/>
    <property type="molecule type" value="Genomic_DNA"/>
</dbReference>
<proteinExistence type="predicted"/>
<dbReference type="AlphaFoldDB" id="A0AAU8FI04"/>
<reference evidence="1" key="1">
    <citation type="submission" date="2024-06" db="EMBL/GenBank/DDBJ databases">
        <title>Sequencing and assembly of the genome of Dyadobacter sp. strain 676, a symbiont of Cyamopsis tetragonoloba.</title>
        <authorList>
            <person name="Guro P."/>
            <person name="Sazanova A."/>
            <person name="Kuznetsova I."/>
            <person name="Belimov A."/>
            <person name="Safronova V."/>
        </authorList>
    </citation>
    <scope>NUCLEOTIDE SEQUENCE</scope>
    <source>
        <strain evidence="1">676</strain>
    </source>
</reference>
<name>A0AAU8FI04_9BACT</name>
<protein>
    <submittedName>
        <fullName evidence="1">Uncharacterized protein</fullName>
    </submittedName>
</protein>
<evidence type="ECO:0000313" key="1">
    <source>
        <dbReference type="EMBL" id="XCH23538.1"/>
    </source>
</evidence>